<protein>
    <recommendedName>
        <fullName evidence="6">Kazal-like domain-containing protein</fullName>
    </recommendedName>
</protein>
<evidence type="ECO:0000256" key="2">
    <source>
        <dbReference type="ARBA" id="ARBA00022525"/>
    </source>
</evidence>
<keyword evidence="3" id="KW-0646">Protease inhibitor</keyword>
<evidence type="ECO:0000313" key="8">
    <source>
        <dbReference type="Proteomes" id="UP001347796"/>
    </source>
</evidence>
<keyword evidence="4" id="KW-1015">Disulfide bond</keyword>
<feature type="domain" description="Kazal-like" evidence="6">
    <location>
        <begin position="24"/>
        <end position="89"/>
    </location>
</feature>
<dbReference type="EMBL" id="JAZGQO010000006">
    <property type="protein sequence ID" value="KAK6186107.1"/>
    <property type="molecule type" value="Genomic_DNA"/>
</dbReference>
<dbReference type="SMART" id="SM00280">
    <property type="entry name" value="KAZAL"/>
    <property type="match status" value="2"/>
</dbReference>
<gene>
    <name evidence="7" type="ORF">SNE40_008208</name>
</gene>
<comment type="caution">
    <text evidence="7">The sequence shown here is derived from an EMBL/GenBank/DDBJ whole genome shotgun (WGS) entry which is preliminary data.</text>
</comment>
<organism evidence="7 8">
    <name type="scientific">Patella caerulea</name>
    <name type="common">Rayed Mediterranean limpet</name>
    <dbReference type="NCBI Taxonomy" id="87958"/>
    <lineage>
        <taxon>Eukaryota</taxon>
        <taxon>Metazoa</taxon>
        <taxon>Spiralia</taxon>
        <taxon>Lophotrochozoa</taxon>
        <taxon>Mollusca</taxon>
        <taxon>Gastropoda</taxon>
        <taxon>Patellogastropoda</taxon>
        <taxon>Patelloidea</taxon>
        <taxon>Patellidae</taxon>
        <taxon>Patella</taxon>
    </lineage>
</organism>
<dbReference type="PROSITE" id="PS51465">
    <property type="entry name" value="KAZAL_2"/>
    <property type="match status" value="2"/>
</dbReference>
<dbReference type="SUPFAM" id="SSF100895">
    <property type="entry name" value="Kazal-type serine protease inhibitors"/>
    <property type="match status" value="2"/>
</dbReference>
<name>A0AAN8JV68_PATCE</name>
<evidence type="ECO:0000256" key="1">
    <source>
        <dbReference type="ARBA" id="ARBA00004613"/>
    </source>
</evidence>
<dbReference type="CDD" id="cd00104">
    <property type="entry name" value="KAZAL_FS"/>
    <property type="match status" value="1"/>
</dbReference>
<accession>A0AAN8JV68</accession>
<evidence type="ECO:0000256" key="5">
    <source>
        <dbReference type="SAM" id="SignalP"/>
    </source>
</evidence>
<dbReference type="Pfam" id="PF00050">
    <property type="entry name" value="Kazal_1"/>
    <property type="match status" value="2"/>
</dbReference>
<feature type="chain" id="PRO_5042814784" description="Kazal-like domain-containing protein" evidence="5">
    <location>
        <begin position="25"/>
        <end position="237"/>
    </location>
</feature>
<reference evidence="7 8" key="1">
    <citation type="submission" date="2024-01" db="EMBL/GenBank/DDBJ databases">
        <title>The genome of the rayed Mediterranean limpet Patella caerulea (Linnaeus, 1758).</title>
        <authorList>
            <person name="Anh-Thu Weber A."/>
            <person name="Halstead-Nussloch G."/>
        </authorList>
    </citation>
    <scope>NUCLEOTIDE SEQUENCE [LARGE SCALE GENOMIC DNA]</scope>
    <source>
        <strain evidence="7">AATW-2023a</strain>
        <tissue evidence="7">Whole specimen</tissue>
    </source>
</reference>
<sequence length="237" mass="26643">MEIVKSVFLPVLVVVLLDVEIVSSFVNVSCPPVNQNAKIHPCTRDLTPVCGSDRVTYANSCEYCRRKWMSNKEGKAWNVYLEHDGACDLSQSPFQPAPTRPTYRPTYGAPTFFQDVVSQYFPASSPSTRFPFNFGNRYSQPGDSFPNTLWQLLNKNIQSPYGSRQQQSQSYYPAQGRPYNLQQSTGRTANCGPYGQKCSRYGRVCGSNGSSYLSECDLCVSAQRLRTTIRIVRDGYC</sequence>
<dbReference type="InterPro" id="IPR002350">
    <property type="entry name" value="Kazal_dom"/>
</dbReference>
<dbReference type="AlphaFoldDB" id="A0AAN8JV68"/>
<evidence type="ECO:0000256" key="3">
    <source>
        <dbReference type="ARBA" id="ARBA00022690"/>
    </source>
</evidence>
<dbReference type="PROSITE" id="PS00282">
    <property type="entry name" value="KAZAL_1"/>
    <property type="match status" value="1"/>
</dbReference>
<dbReference type="GO" id="GO:0030414">
    <property type="term" value="F:peptidase inhibitor activity"/>
    <property type="evidence" value="ECO:0007669"/>
    <property type="project" value="UniProtKB-KW"/>
</dbReference>
<dbReference type="PANTHER" id="PTHR21312:SF28">
    <property type="entry name" value="OVOINHIBITOR-RELATED"/>
    <property type="match status" value="1"/>
</dbReference>
<keyword evidence="2" id="KW-0964">Secreted</keyword>
<proteinExistence type="predicted"/>
<feature type="signal peptide" evidence="5">
    <location>
        <begin position="1"/>
        <end position="24"/>
    </location>
</feature>
<evidence type="ECO:0000256" key="4">
    <source>
        <dbReference type="ARBA" id="ARBA00023157"/>
    </source>
</evidence>
<evidence type="ECO:0000259" key="6">
    <source>
        <dbReference type="PROSITE" id="PS51465"/>
    </source>
</evidence>
<dbReference type="Proteomes" id="UP001347796">
    <property type="component" value="Unassembled WGS sequence"/>
</dbReference>
<feature type="domain" description="Kazal-like" evidence="6">
    <location>
        <begin position="185"/>
        <end position="237"/>
    </location>
</feature>
<keyword evidence="5" id="KW-0732">Signal</keyword>
<dbReference type="GO" id="GO:0005576">
    <property type="term" value="C:extracellular region"/>
    <property type="evidence" value="ECO:0007669"/>
    <property type="project" value="UniProtKB-SubCell"/>
</dbReference>
<comment type="subcellular location">
    <subcellularLocation>
        <location evidence="1">Secreted</location>
    </subcellularLocation>
</comment>
<dbReference type="InterPro" id="IPR036058">
    <property type="entry name" value="Kazal_dom_sf"/>
</dbReference>
<dbReference type="PANTHER" id="PTHR21312">
    <property type="entry name" value="SERINE PROTEASE INHIBITOR"/>
    <property type="match status" value="1"/>
</dbReference>
<dbReference type="Gene3D" id="3.30.60.30">
    <property type="match status" value="2"/>
</dbReference>
<keyword evidence="8" id="KW-1185">Reference proteome</keyword>
<evidence type="ECO:0000313" key="7">
    <source>
        <dbReference type="EMBL" id="KAK6186107.1"/>
    </source>
</evidence>